<feature type="compositionally biased region" description="Basic residues" evidence="1">
    <location>
        <begin position="153"/>
        <end position="168"/>
    </location>
</feature>
<feature type="non-terminal residue" evidence="2">
    <location>
        <position position="1"/>
    </location>
</feature>
<feature type="compositionally biased region" description="Basic residues" evidence="1">
    <location>
        <begin position="200"/>
        <end position="210"/>
    </location>
</feature>
<feature type="region of interest" description="Disordered" evidence="1">
    <location>
        <begin position="1"/>
        <end position="335"/>
    </location>
</feature>
<sequence>ERAPPAAVALGEPRLRGRRRRAGRGRAPHPARCRRPGPGAARRGGRGGLPGRRARRPGRADDRRARPAVGGLRRLPPRGRPAAPGAAGPAGPLRRRPGDHPQVPRQDQRAVHPAAHQRHAGLGHPPRHRAALRPRPDVRPRHHAEHRADPRPRRGRRRVRSQGRRGLHRLPQDLSASQASQAHRRPDSGAPGGQEPGPATRRRGHVRGRRAHAEPVRVLRRHPPVRRPLREAAVRRRGDGRAVRDRPRQPTADGQARPLGRRPAGRGARRLGGAAEGRRCPRAVLEHLRPDPGAAGRPGHRGRAAAAGVRPLPAVRPPRRRLHPPRRLRRRQGRL</sequence>
<organism evidence="2">
    <name type="scientific">uncultured Friedmanniella sp</name>
    <dbReference type="NCBI Taxonomy" id="335381"/>
    <lineage>
        <taxon>Bacteria</taxon>
        <taxon>Bacillati</taxon>
        <taxon>Actinomycetota</taxon>
        <taxon>Actinomycetes</taxon>
        <taxon>Propionibacteriales</taxon>
        <taxon>Nocardioidaceae</taxon>
        <taxon>Friedmanniella</taxon>
        <taxon>environmental samples</taxon>
    </lineage>
</organism>
<feature type="compositionally biased region" description="Basic residues" evidence="1">
    <location>
        <begin position="16"/>
        <end position="35"/>
    </location>
</feature>
<protein>
    <submittedName>
        <fullName evidence="2">Uncharacterized protein</fullName>
    </submittedName>
</protein>
<feature type="non-terminal residue" evidence="2">
    <location>
        <position position="335"/>
    </location>
</feature>
<reference evidence="2" key="1">
    <citation type="submission" date="2020-02" db="EMBL/GenBank/DDBJ databases">
        <authorList>
            <person name="Meier V. D."/>
        </authorList>
    </citation>
    <scope>NUCLEOTIDE SEQUENCE</scope>
    <source>
        <strain evidence="2">AVDCRST_MAG48</strain>
    </source>
</reference>
<feature type="compositionally biased region" description="Basic residues" evidence="1">
    <location>
        <begin position="259"/>
        <end position="269"/>
    </location>
</feature>
<feature type="compositionally biased region" description="Basic residues" evidence="1">
    <location>
        <begin position="115"/>
        <end position="132"/>
    </location>
</feature>
<evidence type="ECO:0000256" key="1">
    <source>
        <dbReference type="SAM" id="MobiDB-lite"/>
    </source>
</evidence>
<feature type="compositionally biased region" description="Low complexity" evidence="1">
    <location>
        <begin position="304"/>
        <end position="313"/>
    </location>
</feature>
<feature type="compositionally biased region" description="Basic and acidic residues" evidence="1">
    <location>
        <begin position="276"/>
        <end position="290"/>
    </location>
</feature>
<feature type="compositionally biased region" description="Low complexity" evidence="1">
    <location>
        <begin position="67"/>
        <end position="92"/>
    </location>
</feature>
<feature type="compositionally biased region" description="Basic and acidic residues" evidence="1">
    <location>
        <begin position="228"/>
        <end position="248"/>
    </location>
</feature>
<gene>
    <name evidence="2" type="ORF">AVDCRST_MAG48-3808</name>
</gene>
<evidence type="ECO:0000313" key="2">
    <source>
        <dbReference type="EMBL" id="CAA9343751.1"/>
    </source>
</evidence>
<dbReference type="AlphaFoldDB" id="A0A6J4LWV6"/>
<proteinExistence type="predicted"/>
<accession>A0A6J4LWV6</accession>
<feature type="compositionally biased region" description="Basic residues" evidence="1">
    <location>
        <begin position="317"/>
        <end position="335"/>
    </location>
</feature>
<name>A0A6J4LWV6_9ACTN</name>
<feature type="compositionally biased region" description="Basic residues" evidence="1">
    <location>
        <begin position="218"/>
        <end position="227"/>
    </location>
</feature>
<dbReference type="EMBL" id="CADCTS010000533">
    <property type="protein sequence ID" value="CAA9343751.1"/>
    <property type="molecule type" value="Genomic_DNA"/>
</dbReference>